<feature type="transmembrane region" description="Helical" evidence="6">
    <location>
        <begin position="743"/>
        <end position="763"/>
    </location>
</feature>
<evidence type="ECO:0000313" key="9">
    <source>
        <dbReference type="Proteomes" id="UP001589891"/>
    </source>
</evidence>
<feature type="transmembrane region" description="Helical" evidence="6">
    <location>
        <begin position="407"/>
        <end position="432"/>
    </location>
</feature>
<keyword evidence="3 6" id="KW-0812">Transmembrane</keyword>
<protein>
    <submittedName>
        <fullName evidence="8">MMPL family transporter</fullName>
    </submittedName>
</protein>
<evidence type="ECO:0000259" key="7">
    <source>
        <dbReference type="PROSITE" id="PS50156"/>
    </source>
</evidence>
<sequence length="869" mass="92325">MTRIARQCLVWLVDSSGRHPFVVLMLAALLAAVSLVGASTHLSIDTDSDHLFSERLQWRQQSLEFASQFPQFSNTLIAVVRAPTAEEARETALELADALAADRRHVRSVSTPGINSFLDREGLLLLPPDELYEVIDSMTQAGQLLEPLVTDPSARGLLKGLDMMVEAVRYGMGDYLSAYDAALGNIARSLDDALNGHASPLSWQALLTPQLIGHNGGLELVLINPVLDHDALEPGQSATQAMLKIAADLPDVKAGRARVNYTGSVPLSDEEFRSLTDRAAPIAIGGAVLVVFWLVLALRSWRLILPVVLTLVLGLLYTLGFAAFAVGRLNLVSVAFAVLFVGLAVDFGIQFGVRLHALQSGDRDFADILHQTGTQVGGQIGLAALATALGFLAFAPTHFSGMAELGIIAGVGMLIALLCTLTLLPALLGLLARGAQHSELALPGGAAADNWLARRCMPVLAAFTLLAMAGLWSAINLPFDANPLHTKRPDTEAMQTLSSLMGDPNTNPFTLNVLVPDLASARTLGARLGTLPEVAQVVSGADFVPENQADKLDQIQQAMDLMYSVLSSPEAKPAPTAADLRAAAHDSSMAIAGVADALPPSAPLLRIGELLGRLAQAPDPILLTANQALSRFLPETFERLKNSLSAGHITPQSLPDEVRRDWFSVDGQVRIQLTPSDEAQHTAGLRRFVQAVHSIAPQAVGSAFDTVKSADTILQAFQQAAVYATLTIAMVLIAVLRRGLDTALVMATLLMSALLTALLARLLGISINFANIIALPLLLGVGVSFNVYFVMNWRSGIRQFLGSPTARAILFSALTTGTAFGSLAIARHPGTASMGLLLLLSLSAVLLSTFVFLPALLYRLSRSEPAKAD</sequence>
<dbReference type="PANTHER" id="PTHR33406">
    <property type="entry name" value="MEMBRANE PROTEIN MJ1562-RELATED"/>
    <property type="match status" value="1"/>
</dbReference>
<keyword evidence="9" id="KW-1185">Reference proteome</keyword>
<dbReference type="PANTHER" id="PTHR33406:SF13">
    <property type="entry name" value="MEMBRANE PROTEIN YDFJ"/>
    <property type="match status" value="1"/>
</dbReference>
<dbReference type="EMBL" id="JBHLSS010000084">
    <property type="protein sequence ID" value="MFC0710560.1"/>
    <property type="molecule type" value="Genomic_DNA"/>
</dbReference>
<dbReference type="InterPro" id="IPR004869">
    <property type="entry name" value="MMPL_dom"/>
</dbReference>
<evidence type="ECO:0000256" key="4">
    <source>
        <dbReference type="ARBA" id="ARBA00022989"/>
    </source>
</evidence>
<dbReference type="NCBIfam" id="TIGR03480">
    <property type="entry name" value="HpnN"/>
    <property type="match status" value="1"/>
</dbReference>
<evidence type="ECO:0000256" key="3">
    <source>
        <dbReference type="ARBA" id="ARBA00022692"/>
    </source>
</evidence>
<proteinExistence type="predicted"/>
<evidence type="ECO:0000313" key="8">
    <source>
        <dbReference type="EMBL" id="MFC0710560.1"/>
    </source>
</evidence>
<dbReference type="Gene3D" id="1.20.1640.10">
    <property type="entry name" value="Multidrug efflux transporter AcrB transmembrane domain"/>
    <property type="match status" value="2"/>
</dbReference>
<dbReference type="RefSeq" id="WP_376946789.1">
    <property type="nucleotide sequence ID" value="NZ_CP171449.1"/>
</dbReference>
<feature type="domain" description="SSD" evidence="7">
    <location>
        <begin position="303"/>
        <end position="430"/>
    </location>
</feature>
<feature type="transmembrane region" description="Helical" evidence="6">
    <location>
        <begin position="303"/>
        <end position="325"/>
    </location>
</feature>
<evidence type="ECO:0000256" key="1">
    <source>
        <dbReference type="ARBA" id="ARBA00004651"/>
    </source>
</evidence>
<feature type="transmembrane region" description="Helical" evidence="6">
    <location>
        <begin position="459"/>
        <end position="479"/>
    </location>
</feature>
<feature type="transmembrane region" description="Helical" evidence="6">
    <location>
        <begin position="331"/>
        <end position="355"/>
    </location>
</feature>
<comment type="caution">
    <text evidence="8">The sequence shown here is derived from an EMBL/GenBank/DDBJ whole genome shotgun (WGS) entry which is preliminary data.</text>
</comment>
<evidence type="ECO:0000256" key="6">
    <source>
        <dbReference type="SAM" id="Phobius"/>
    </source>
</evidence>
<keyword evidence="5 6" id="KW-0472">Membrane</keyword>
<feature type="transmembrane region" description="Helical" evidence="6">
    <location>
        <begin position="376"/>
        <end position="395"/>
    </location>
</feature>
<gene>
    <name evidence="8" type="ORF">ACFFGX_13710</name>
</gene>
<feature type="transmembrane region" description="Helical" evidence="6">
    <location>
        <begin position="716"/>
        <end position="736"/>
    </location>
</feature>
<dbReference type="InterPro" id="IPR017841">
    <property type="entry name" value="Hopanoid_biosynth_HpnN"/>
</dbReference>
<dbReference type="InterPro" id="IPR050545">
    <property type="entry name" value="Mycobact_MmpL"/>
</dbReference>
<dbReference type="Pfam" id="PF03176">
    <property type="entry name" value="MMPL"/>
    <property type="match status" value="2"/>
</dbReference>
<keyword evidence="2" id="KW-1003">Cell membrane</keyword>
<comment type="subcellular location">
    <subcellularLocation>
        <location evidence="1">Cell membrane</location>
        <topology evidence="1">Multi-pass membrane protein</topology>
    </subcellularLocation>
</comment>
<feature type="transmembrane region" description="Helical" evidence="6">
    <location>
        <begin position="805"/>
        <end position="826"/>
    </location>
</feature>
<feature type="transmembrane region" description="Helical" evidence="6">
    <location>
        <begin position="279"/>
        <end position="296"/>
    </location>
</feature>
<name>A0ABV6SQE9_AZOPA</name>
<organism evidence="8 9">
    <name type="scientific">Azorhizophilus paspali</name>
    <name type="common">Azotobacter paspali</name>
    <dbReference type="NCBI Taxonomy" id="69963"/>
    <lineage>
        <taxon>Bacteria</taxon>
        <taxon>Pseudomonadati</taxon>
        <taxon>Pseudomonadota</taxon>
        <taxon>Gammaproteobacteria</taxon>
        <taxon>Pseudomonadales</taxon>
        <taxon>Pseudomonadaceae</taxon>
        <taxon>Azorhizophilus</taxon>
    </lineage>
</organism>
<dbReference type="SUPFAM" id="SSF82866">
    <property type="entry name" value="Multidrug efflux transporter AcrB transmembrane domain"/>
    <property type="match status" value="2"/>
</dbReference>
<feature type="transmembrane region" description="Helical" evidence="6">
    <location>
        <begin position="769"/>
        <end position="793"/>
    </location>
</feature>
<feature type="transmembrane region" description="Helical" evidence="6">
    <location>
        <begin position="832"/>
        <end position="858"/>
    </location>
</feature>
<accession>A0ABV6SQE9</accession>
<reference evidence="8 9" key="1">
    <citation type="submission" date="2024-09" db="EMBL/GenBank/DDBJ databases">
        <authorList>
            <person name="Sun Q."/>
            <person name="Mori K."/>
        </authorList>
    </citation>
    <scope>NUCLEOTIDE SEQUENCE [LARGE SCALE GENOMIC DNA]</scope>
    <source>
        <strain evidence="8 9">NCAIM B.01794</strain>
    </source>
</reference>
<evidence type="ECO:0000256" key="5">
    <source>
        <dbReference type="ARBA" id="ARBA00023136"/>
    </source>
</evidence>
<keyword evidence="4 6" id="KW-1133">Transmembrane helix</keyword>
<dbReference type="Proteomes" id="UP001589891">
    <property type="component" value="Unassembled WGS sequence"/>
</dbReference>
<feature type="transmembrane region" description="Helical" evidence="6">
    <location>
        <begin position="21"/>
        <end position="44"/>
    </location>
</feature>
<dbReference type="PROSITE" id="PS50156">
    <property type="entry name" value="SSD"/>
    <property type="match status" value="1"/>
</dbReference>
<evidence type="ECO:0000256" key="2">
    <source>
        <dbReference type="ARBA" id="ARBA00022475"/>
    </source>
</evidence>
<dbReference type="InterPro" id="IPR000731">
    <property type="entry name" value="SSD"/>
</dbReference>